<name>A0A3S4UNS8_9FLAO</name>
<evidence type="ECO:0000313" key="3">
    <source>
        <dbReference type="EMBL" id="KEY18451.1"/>
    </source>
</evidence>
<dbReference type="Pfam" id="PF20545">
    <property type="entry name" value="DUF6759"/>
    <property type="match status" value="1"/>
</dbReference>
<protein>
    <recommendedName>
        <fullName evidence="2">DUF6759 domain-containing protein</fullName>
    </recommendedName>
</protein>
<reference evidence="4 6" key="2">
    <citation type="submission" date="2018-12" db="EMBL/GenBank/DDBJ databases">
        <authorList>
            <consortium name="Pathogen Informatics"/>
        </authorList>
    </citation>
    <scope>NUCLEOTIDE SEQUENCE [LARGE SCALE GENOMIC DNA]</scope>
    <source>
        <strain evidence="4 6">NCTC13489</strain>
    </source>
</reference>
<dbReference type="AlphaFoldDB" id="A0A3S4UNS8"/>
<dbReference type="PROSITE" id="PS51257">
    <property type="entry name" value="PROKAR_LIPOPROTEIN"/>
    <property type="match status" value="1"/>
</dbReference>
<dbReference type="InterPro" id="IPR046647">
    <property type="entry name" value="DUF6759"/>
</dbReference>
<feature type="signal peptide" evidence="1">
    <location>
        <begin position="1"/>
        <end position="20"/>
    </location>
</feature>
<evidence type="ECO:0000256" key="1">
    <source>
        <dbReference type="SAM" id="SignalP"/>
    </source>
</evidence>
<accession>A0A3S4UNS8</accession>
<reference evidence="3 5" key="1">
    <citation type="submission" date="2014-07" db="EMBL/GenBank/DDBJ databases">
        <authorList>
            <person name="Pisani N.G."/>
            <person name="Newman J.D."/>
        </authorList>
    </citation>
    <scope>NUCLEOTIDE SEQUENCE [LARGE SCALE GENOMIC DNA]</scope>
    <source>
        <strain evidence="3 5">LMG 24720</strain>
    </source>
</reference>
<dbReference type="OrthoDB" id="1262221at2"/>
<keyword evidence="1" id="KW-0732">Signal</keyword>
<feature type="domain" description="DUF6759" evidence="2">
    <location>
        <begin position="53"/>
        <end position="149"/>
    </location>
</feature>
<dbReference type="EMBL" id="LR134441">
    <property type="protein sequence ID" value="VEI01229.1"/>
    <property type="molecule type" value="Genomic_DNA"/>
</dbReference>
<dbReference type="RefSeq" id="WP_034718792.1">
    <property type="nucleotide sequence ID" value="NZ_FOIX01000001.1"/>
</dbReference>
<organism evidence="4 6">
    <name type="scientific">Kaistella antarctica</name>
    <dbReference type="NCBI Taxonomy" id="266748"/>
    <lineage>
        <taxon>Bacteria</taxon>
        <taxon>Pseudomonadati</taxon>
        <taxon>Bacteroidota</taxon>
        <taxon>Flavobacteriia</taxon>
        <taxon>Flavobacteriales</taxon>
        <taxon>Weeksellaceae</taxon>
        <taxon>Chryseobacterium group</taxon>
        <taxon>Kaistella</taxon>
    </lineage>
</organism>
<dbReference type="Proteomes" id="UP000270036">
    <property type="component" value="Chromosome"/>
</dbReference>
<proteinExistence type="predicted"/>
<evidence type="ECO:0000313" key="4">
    <source>
        <dbReference type="EMBL" id="VEI01229.1"/>
    </source>
</evidence>
<evidence type="ECO:0000313" key="5">
    <source>
        <dbReference type="Proteomes" id="UP000028349"/>
    </source>
</evidence>
<evidence type="ECO:0000313" key="6">
    <source>
        <dbReference type="Proteomes" id="UP000270036"/>
    </source>
</evidence>
<evidence type="ECO:0000259" key="2">
    <source>
        <dbReference type="Pfam" id="PF20545"/>
    </source>
</evidence>
<dbReference type="STRING" id="266748.HY04_08005"/>
<gene>
    <name evidence="3" type="ORF">HY04_08005</name>
    <name evidence="4" type="ORF">NCTC13489_02611</name>
</gene>
<dbReference type="KEGG" id="cant:NCTC13489_02611"/>
<dbReference type="Proteomes" id="UP000028349">
    <property type="component" value="Unassembled WGS sequence"/>
</dbReference>
<sequence length="149" mass="17227">MKRFLLLFSFLLLMSCEVMPPTNTIYRRLPPNTGGTSLNENKEFATLIENDQINKKRVNAEVLTYLLNDSDSREKHTAAVIENTSRCDIILRLVRLSNDKIYNLPIRRNSKNQFVIEKGKYTLKSNICGANYYSQKEIIEPLILKLSNN</sequence>
<dbReference type="EMBL" id="JPEP01000002">
    <property type="protein sequence ID" value="KEY18451.1"/>
    <property type="molecule type" value="Genomic_DNA"/>
</dbReference>
<keyword evidence="5" id="KW-1185">Reference proteome</keyword>
<feature type="chain" id="PRO_5018691173" description="DUF6759 domain-containing protein" evidence="1">
    <location>
        <begin position="21"/>
        <end position="149"/>
    </location>
</feature>